<protein>
    <submittedName>
        <fullName evidence="9">NitT/TauT family transport system permease protein</fullName>
    </submittedName>
</protein>
<evidence type="ECO:0000256" key="3">
    <source>
        <dbReference type="ARBA" id="ARBA00022475"/>
    </source>
</evidence>
<feature type="transmembrane region" description="Helical" evidence="7">
    <location>
        <begin position="12"/>
        <end position="32"/>
    </location>
</feature>
<dbReference type="Gene3D" id="1.10.3720.10">
    <property type="entry name" value="MetI-like"/>
    <property type="match status" value="1"/>
</dbReference>
<comment type="subcellular location">
    <subcellularLocation>
        <location evidence="1 7">Cell membrane</location>
        <topology evidence="1 7">Multi-pass membrane protein</topology>
    </subcellularLocation>
</comment>
<keyword evidence="4 7" id="KW-0812">Transmembrane</keyword>
<evidence type="ECO:0000313" key="9">
    <source>
        <dbReference type="EMBL" id="SFJ97863.1"/>
    </source>
</evidence>
<evidence type="ECO:0000256" key="4">
    <source>
        <dbReference type="ARBA" id="ARBA00022692"/>
    </source>
</evidence>
<evidence type="ECO:0000256" key="2">
    <source>
        <dbReference type="ARBA" id="ARBA00022448"/>
    </source>
</evidence>
<dbReference type="AlphaFoldDB" id="A0A1I3VSF8"/>
<feature type="transmembrane region" description="Helical" evidence="7">
    <location>
        <begin position="83"/>
        <end position="104"/>
    </location>
</feature>
<evidence type="ECO:0000256" key="7">
    <source>
        <dbReference type="RuleBase" id="RU363032"/>
    </source>
</evidence>
<dbReference type="CDD" id="cd06261">
    <property type="entry name" value="TM_PBP2"/>
    <property type="match status" value="1"/>
</dbReference>
<dbReference type="OrthoDB" id="258894at2"/>
<dbReference type="GO" id="GO:0005886">
    <property type="term" value="C:plasma membrane"/>
    <property type="evidence" value="ECO:0007669"/>
    <property type="project" value="UniProtKB-SubCell"/>
</dbReference>
<keyword evidence="3" id="KW-1003">Cell membrane</keyword>
<dbReference type="InterPro" id="IPR000515">
    <property type="entry name" value="MetI-like"/>
</dbReference>
<evidence type="ECO:0000313" key="10">
    <source>
        <dbReference type="Proteomes" id="UP000198924"/>
    </source>
</evidence>
<reference evidence="10" key="1">
    <citation type="submission" date="2016-10" db="EMBL/GenBank/DDBJ databases">
        <authorList>
            <person name="Varghese N."/>
            <person name="Submissions S."/>
        </authorList>
    </citation>
    <scope>NUCLEOTIDE SEQUENCE [LARGE SCALE GENOMIC DNA]</scope>
    <source>
        <strain evidence="10">DSM 11578</strain>
    </source>
</reference>
<name>A0A1I3VSF8_9GAMM</name>
<organism evidence="9 10">
    <name type="scientific">Methylophaga sulfidovorans</name>
    <dbReference type="NCBI Taxonomy" id="45496"/>
    <lineage>
        <taxon>Bacteria</taxon>
        <taxon>Pseudomonadati</taxon>
        <taxon>Pseudomonadota</taxon>
        <taxon>Gammaproteobacteria</taxon>
        <taxon>Thiotrichales</taxon>
        <taxon>Piscirickettsiaceae</taxon>
        <taxon>Methylophaga</taxon>
    </lineage>
</organism>
<evidence type="ECO:0000256" key="6">
    <source>
        <dbReference type="ARBA" id="ARBA00023136"/>
    </source>
</evidence>
<dbReference type="EMBL" id="FOSH01000003">
    <property type="protein sequence ID" value="SFJ97863.1"/>
    <property type="molecule type" value="Genomic_DNA"/>
</dbReference>
<dbReference type="InterPro" id="IPR035906">
    <property type="entry name" value="MetI-like_sf"/>
</dbReference>
<dbReference type="PANTHER" id="PTHR30151:SF0">
    <property type="entry name" value="ABC TRANSPORTER PERMEASE PROTEIN MJ0413-RELATED"/>
    <property type="match status" value="1"/>
</dbReference>
<dbReference type="PROSITE" id="PS50928">
    <property type="entry name" value="ABC_TM1"/>
    <property type="match status" value="1"/>
</dbReference>
<dbReference type="Proteomes" id="UP000198924">
    <property type="component" value="Unassembled WGS sequence"/>
</dbReference>
<feature type="domain" description="ABC transmembrane type-1" evidence="8">
    <location>
        <begin position="80"/>
        <end position="256"/>
    </location>
</feature>
<evidence type="ECO:0000259" key="8">
    <source>
        <dbReference type="PROSITE" id="PS50928"/>
    </source>
</evidence>
<dbReference type="STRING" id="45496.SAMN04488079_103183"/>
<dbReference type="PANTHER" id="PTHR30151">
    <property type="entry name" value="ALKANE SULFONATE ABC TRANSPORTER-RELATED, MEMBRANE SUBUNIT"/>
    <property type="match status" value="1"/>
</dbReference>
<gene>
    <name evidence="9" type="ORF">SAMN04488079_103183</name>
</gene>
<dbReference type="GO" id="GO:0055085">
    <property type="term" value="P:transmembrane transport"/>
    <property type="evidence" value="ECO:0007669"/>
    <property type="project" value="InterPro"/>
</dbReference>
<feature type="transmembrane region" description="Helical" evidence="7">
    <location>
        <begin position="198"/>
        <end position="218"/>
    </location>
</feature>
<evidence type="ECO:0000256" key="1">
    <source>
        <dbReference type="ARBA" id="ARBA00004651"/>
    </source>
</evidence>
<dbReference type="Pfam" id="PF00528">
    <property type="entry name" value="BPD_transp_1"/>
    <property type="match status" value="1"/>
</dbReference>
<sequence length="274" mass="30216">MKRLINQQPSKAGKWLLGALPFILILLVYVVASNERLAVNPNDKLMPSFEAFGHAIHMMAFEPSKRTGDYLLWADTLASLQRLGIGVGISALISLIVGILIGIIPLMRAGFAPVVTVISLVPPLAILPILFIIFGLGEVAKITLIVLGITPFLIRDVQLRVMALPEELIIKAQTLGASTWQLIVRVILPQILPKLIDAVRLSLGSAWLFLIAAEAISATEGLGYRIFLVRRYLAMDVILPYVVWITLLAFLTDYLLRRLSLYAFPWQQNEGGAK</sequence>
<evidence type="ECO:0000256" key="5">
    <source>
        <dbReference type="ARBA" id="ARBA00022989"/>
    </source>
</evidence>
<feature type="transmembrane region" description="Helical" evidence="7">
    <location>
        <begin position="238"/>
        <end position="256"/>
    </location>
</feature>
<proteinExistence type="inferred from homology"/>
<keyword evidence="6 7" id="KW-0472">Membrane</keyword>
<accession>A0A1I3VSF8</accession>
<keyword evidence="10" id="KW-1185">Reference proteome</keyword>
<dbReference type="SUPFAM" id="SSF161098">
    <property type="entry name" value="MetI-like"/>
    <property type="match status" value="1"/>
</dbReference>
<feature type="transmembrane region" description="Helical" evidence="7">
    <location>
        <begin position="111"/>
        <end position="133"/>
    </location>
</feature>
<keyword evidence="2 7" id="KW-0813">Transport</keyword>
<comment type="similarity">
    <text evidence="7">Belongs to the binding-protein-dependent transport system permease family.</text>
</comment>
<dbReference type="RefSeq" id="WP_091711803.1">
    <property type="nucleotide sequence ID" value="NZ_FOSH01000003.1"/>
</dbReference>
<keyword evidence="5 7" id="KW-1133">Transmembrane helix</keyword>